<keyword evidence="1" id="KW-1133">Transmembrane helix</keyword>
<dbReference type="Pfam" id="PF07885">
    <property type="entry name" value="Ion_trans_2"/>
    <property type="match status" value="1"/>
</dbReference>
<evidence type="ECO:0000313" key="3">
    <source>
        <dbReference type="EMBL" id="TKB47210.1"/>
    </source>
</evidence>
<keyword evidence="4" id="KW-1185">Reference proteome</keyword>
<dbReference type="Proteomes" id="UP000307999">
    <property type="component" value="Unassembled WGS sequence"/>
</dbReference>
<accession>A0A4U1B976</accession>
<comment type="caution">
    <text evidence="3">The sequence shown here is derived from an EMBL/GenBank/DDBJ whole genome shotgun (WGS) entry which is preliminary data.</text>
</comment>
<feature type="transmembrane region" description="Helical" evidence="1">
    <location>
        <begin position="121"/>
        <end position="142"/>
    </location>
</feature>
<dbReference type="Gene3D" id="1.10.287.70">
    <property type="match status" value="1"/>
</dbReference>
<feature type="transmembrane region" description="Helical" evidence="1">
    <location>
        <begin position="84"/>
        <end position="100"/>
    </location>
</feature>
<feature type="domain" description="Potassium channel" evidence="2">
    <location>
        <begin position="138"/>
        <end position="207"/>
    </location>
</feature>
<organism evidence="3 4">
    <name type="scientific">Thalassotalea mangrovi</name>
    <dbReference type="NCBI Taxonomy" id="2572245"/>
    <lineage>
        <taxon>Bacteria</taxon>
        <taxon>Pseudomonadati</taxon>
        <taxon>Pseudomonadota</taxon>
        <taxon>Gammaproteobacteria</taxon>
        <taxon>Alteromonadales</taxon>
        <taxon>Colwelliaceae</taxon>
        <taxon>Thalassotalea</taxon>
    </lineage>
</organism>
<dbReference type="OrthoDB" id="9813518at2"/>
<reference evidence="3 4" key="1">
    <citation type="submission" date="2019-04" db="EMBL/GenBank/DDBJ databases">
        <title>Thalassotalea guangxiensis sp. nov., isolated from sediment of the coastal wetland.</title>
        <authorList>
            <person name="Zheng S."/>
            <person name="Zhang D."/>
        </authorList>
    </citation>
    <scope>NUCLEOTIDE SEQUENCE [LARGE SCALE GENOMIC DNA]</scope>
    <source>
        <strain evidence="3 4">ZS-4</strain>
    </source>
</reference>
<evidence type="ECO:0000256" key="1">
    <source>
        <dbReference type="SAM" id="Phobius"/>
    </source>
</evidence>
<dbReference type="GO" id="GO:0034220">
    <property type="term" value="P:monoatomic ion transmembrane transport"/>
    <property type="evidence" value="ECO:0007669"/>
    <property type="project" value="UniProtKB-KW"/>
</dbReference>
<name>A0A4U1B976_9GAMM</name>
<keyword evidence="3" id="KW-0813">Transport</keyword>
<protein>
    <submittedName>
        <fullName evidence="3">Two pore domain potassium channel family protein</fullName>
    </submittedName>
</protein>
<sequence length="224" mass="25062">MSHQDNFVFLIIALVLLLAGVAMAQQFFAGTMQRLMQSATVITLLVAVWGSHDRHYLFRSSLIFPVAIVITSTAAYFIENINNLYIHLFLLLIFFIITARKTATQVLFSGPITWNKILGSICLYMLMAMIWALIYTLAQLYAGAAFNGVEEGLQWHQLLPDFVYFSFVTITTLGFGDISPSIPMTKFLVYLEATVGQFYLAILVASLVGGRVTNRSTQEEANHD</sequence>
<keyword evidence="3" id="KW-0407">Ion channel</keyword>
<proteinExistence type="predicted"/>
<dbReference type="AlphaFoldDB" id="A0A4U1B976"/>
<keyword evidence="3" id="KW-0406">Ion transport</keyword>
<evidence type="ECO:0000259" key="2">
    <source>
        <dbReference type="Pfam" id="PF07885"/>
    </source>
</evidence>
<feature type="transmembrane region" description="Helical" evidence="1">
    <location>
        <begin position="187"/>
        <end position="208"/>
    </location>
</feature>
<gene>
    <name evidence="3" type="ORF">E8M12_02130</name>
</gene>
<feature type="transmembrane region" description="Helical" evidence="1">
    <location>
        <begin position="162"/>
        <end position="180"/>
    </location>
</feature>
<dbReference type="InterPro" id="IPR013099">
    <property type="entry name" value="K_chnl_dom"/>
</dbReference>
<keyword evidence="1" id="KW-0812">Transmembrane</keyword>
<evidence type="ECO:0000313" key="4">
    <source>
        <dbReference type="Proteomes" id="UP000307999"/>
    </source>
</evidence>
<dbReference type="EMBL" id="SWDB01000004">
    <property type="protein sequence ID" value="TKB47210.1"/>
    <property type="molecule type" value="Genomic_DNA"/>
</dbReference>
<feature type="transmembrane region" description="Helical" evidence="1">
    <location>
        <begin position="62"/>
        <end position="78"/>
    </location>
</feature>
<dbReference type="SUPFAM" id="SSF81324">
    <property type="entry name" value="Voltage-gated potassium channels"/>
    <property type="match status" value="1"/>
</dbReference>
<keyword evidence="1" id="KW-0472">Membrane</keyword>